<dbReference type="GO" id="GO:0016491">
    <property type="term" value="F:oxidoreductase activity"/>
    <property type="evidence" value="ECO:0007669"/>
    <property type="project" value="TreeGrafter"/>
</dbReference>
<gene>
    <name evidence="1" type="ORF">ENL71_01695</name>
</gene>
<accession>A0A7C5V4T4</accession>
<comment type="caution">
    <text evidence="1">The sequence shown here is derived from an EMBL/GenBank/DDBJ whole genome shotgun (WGS) entry which is preliminary data.</text>
</comment>
<dbReference type="SUPFAM" id="SSF48371">
    <property type="entry name" value="ARM repeat"/>
    <property type="match status" value="1"/>
</dbReference>
<organism evidence="1">
    <name type="scientific">Caldicellulosiruptor owensensis</name>
    <dbReference type="NCBI Taxonomy" id="55205"/>
    <lineage>
        <taxon>Bacteria</taxon>
        <taxon>Bacillati</taxon>
        <taxon>Bacillota</taxon>
        <taxon>Bacillota incertae sedis</taxon>
        <taxon>Caldicellulosiruptorales</taxon>
        <taxon>Caldicellulosiruptoraceae</taxon>
        <taxon>Caldicellulosiruptor</taxon>
    </lineage>
</organism>
<dbReference type="InterPro" id="IPR011989">
    <property type="entry name" value="ARM-like"/>
</dbReference>
<name>A0A7C5V4T4_9FIRM</name>
<proteinExistence type="predicted"/>
<protein>
    <submittedName>
        <fullName evidence="1">HEAT repeat domain-containing protein</fullName>
    </submittedName>
</protein>
<reference evidence="1" key="1">
    <citation type="journal article" date="2020" name="mSystems">
        <title>Genome- and Community-Level Interaction Insights into Carbon Utilization and Element Cycling Functions of Hydrothermarchaeota in Hydrothermal Sediment.</title>
        <authorList>
            <person name="Zhou Z."/>
            <person name="Liu Y."/>
            <person name="Xu W."/>
            <person name="Pan J."/>
            <person name="Luo Z.H."/>
            <person name="Li M."/>
        </authorList>
    </citation>
    <scope>NUCLEOTIDE SEQUENCE [LARGE SCALE GENOMIC DNA]</scope>
    <source>
        <strain evidence="1">SpSt-102</strain>
    </source>
</reference>
<dbReference type="AlphaFoldDB" id="A0A7C5V4T4"/>
<dbReference type="InterPro" id="IPR016024">
    <property type="entry name" value="ARM-type_fold"/>
</dbReference>
<dbReference type="Pfam" id="PF13646">
    <property type="entry name" value="HEAT_2"/>
    <property type="match status" value="2"/>
</dbReference>
<dbReference type="Gene3D" id="1.25.10.10">
    <property type="entry name" value="Leucine-rich Repeat Variant"/>
    <property type="match status" value="2"/>
</dbReference>
<dbReference type="EMBL" id="DRUZ01000024">
    <property type="protein sequence ID" value="HHS01242.1"/>
    <property type="molecule type" value="Genomic_DNA"/>
</dbReference>
<dbReference type="PANTHER" id="PTHR12697:SF5">
    <property type="entry name" value="DEOXYHYPUSINE HYDROXYLASE"/>
    <property type="match status" value="1"/>
</dbReference>
<sequence>MNSAKEIIQMLNTDDYILQKEAIESAPNFKEPEVVDSLIDLFIKTKNKMIEEHITDALKQIGGSYTVEKLLRLLNHEEARVRVFAFEVLCKIGNDNIQAIIKEAENPDKNVRKFIVDILGALKNREAVNVLINRLSDDDVNVVQGAVEALGNIGDVEALKKVIEFLPSAHLWVQWTIIESIKKVNSKELISDVLKLPWEIEDIIFDSIFDMVKENGELENIEDAINLYTKLSTQLRVKIMETIYSIYLRSDKQKIEKILSDIRFFDEIKAILMYGNDNQKFEILKYLGSIEDKDFISFIKSKVFDETVILNTIKLYYISDTFGKRGLIRAFKYFNRSKLVEYIKEIFKSDDDILKINGLKIIRYNNIKEAADVLPEMIKEGNLLPEVLKTVIELDLKELFDRIYEEYFKVKIDDTKLLMLECMVQLKPDDPRVVTLIKDELANELLSDSHILKLLQLIQKIGNKEPFRAQLEYLVNHPNMEISIEAQDLLGS</sequence>
<evidence type="ECO:0000313" key="1">
    <source>
        <dbReference type="EMBL" id="HHS01242.1"/>
    </source>
</evidence>
<dbReference type="PANTHER" id="PTHR12697">
    <property type="entry name" value="PBS LYASE HEAT-LIKE PROTEIN"/>
    <property type="match status" value="1"/>
</dbReference>